<evidence type="ECO:0000313" key="2">
    <source>
        <dbReference type="Proteomes" id="UP000030377"/>
    </source>
</evidence>
<name>A0A0A3YMR7_BRAJP</name>
<proteinExistence type="predicted"/>
<evidence type="ECO:0008006" key="3">
    <source>
        <dbReference type="Google" id="ProtNLM"/>
    </source>
</evidence>
<accession>A0A0A3YMR7</accession>
<dbReference type="AlphaFoldDB" id="A0A0A3YMR7"/>
<dbReference type="EMBL" id="JRPN01000028">
    <property type="protein sequence ID" value="KGT74968.1"/>
    <property type="molecule type" value="Genomic_DNA"/>
</dbReference>
<comment type="caution">
    <text evidence="1">The sequence shown here is derived from an EMBL/GenBank/DDBJ whole genome shotgun (WGS) entry which is preliminary data.</text>
</comment>
<sequence length="122" mass="12446">MTAIRRAHRSSRLRNWRGLVAVLVAVMYLLSGALHGAHDIDVTSPSGGSEIASIVEDGSAAGHGDHKALGGHHCHGCFSVAVAQPLLAGAAGDVVAAPTPQRARALLGIAPDTDSPPPKHLT</sequence>
<gene>
    <name evidence="1" type="ORF">MA20_37110</name>
</gene>
<protein>
    <recommendedName>
        <fullName evidence="3">DUF2946 domain-containing protein</fullName>
    </recommendedName>
</protein>
<evidence type="ECO:0000313" key="1">
    <source>
        <dbReference type="EMBL" id="KGT74968.1"/>
    </source>
</evidence>
<organism evidence="1 2">
    <name type="scientific">Bradyrhizobium japonicum</name>
    <dbReference type="NCBI Taxonomy" id="375"/>
    <lineage>
        <taxon>Bacteria</taxon>
        <taxon>Pseudomonadati</taxon>
        <taxon>Pseudomonadota</taxon>
        <taxon>Alphaproteobacteria</taxon>
        <taxon>Hyphomicrobiales</taxon>
        <taxon>Nitrobacteraceae</taxon>
        <taxon>Bradyrhizobium</taxon>
    </lineage>
</organism>
<dbReference type="RefSeq" id="WP_028155926.1">
    <property type="nucleotide sequence ID" value="NZ_JANUDC010000001.1"/>
</dbReference>
<dbReference type="Proteomes" id="UP000030377">
    <property type="component" value="Unassembled WGS sequence"/>
</dbReference>
<reference evidence="1 2" key="1">
    <citation type="submission" date="2014-09" db="EMBL/GenBank/DDBJ databases">
        <title>Draft genome of Bradyrhizobium japonicum Is-34.</title>
        <authorList>
            <person name="Tsurumaru H."/>
            <person name="Yamakawa T."/>
            <person name="Hashimoto S."/>
            <person name="Okizaki K."/>
            <person name="Kanesaki Y."/>
            <person name="Yoshikawa H."/>
            <person name="Yajima S."/>
        </authorList>
    </citation>
    <scope>NUCLEOTIDE SEQUENCE [LARGE SCALE GENOMIC DNA]</scope>
    <source>
        <strain evidence="1 2">Is-34</strain>
    </source>
</reference>